<dbReference type="EMBL" id="QKZU01000002">
    <property type="protein sequence ID" value="PZX60462.1"/>
    <property type="molecule type" value="Genomic_DNA"/>
</dbReference>
<gene>
    <name evidence="1" type="ORF">LV84_00741</name>
</gene>
<sequence>MGSLRELSGIYGQNNKKSLKLSLEGFQYILDSKIYLRIFLSVSSSFAFVQIDFSHSDRLRSDL</sequence>
<reference evidence="1 2" key="1">
    <citation type="submission" date="2018-06" db="EMBL/GenBank/DDBJ databases">
        <title>Genomic Encyclopedia of Archaeal and Bacterial Type Strains, Phase II (KMG-II): from individual species to whole genera.</title>
        <authorList>
            <person name="Goeker M."/>
        </authorList>
    </citation>
    <scope>NUCLEOTIDE SEQUENCE [LARGE SCALE GENOMIC DNA]</scope>
    <source>
        <strain evidence="1 2">DSM 22686</strain>
    </source>
</reference>
<name>A0A2W7TB83_9BACT</name>
<evidence type="ECO:0000313" key="1">
    <source>
        <dbReference type="EMBL" id="PZX60462.1"/>
    </source>
</evidence>
<organism evidence="1 2">
    <name type="scientific">Algoriphagus ratkowskyi</name>
    <dbReference type="NCBI Taxonomy" id="57028"/>
    <lineage>
        <taxon>Bacteria</taxon>
        <taxon>Pseudomonadati</taxon>
        <taxon>Bacteroidota</taxon>
        <taxon>Cytophagia</taxon>
        <taxon>Cytophagales</taxon>
        <taxon>Cyclobacteriaceae</taxon>
        <taxon>Algoriphagus</taxon>
    </lineage>
</organism>
<dbReference type="Proteomes" id="UP000249115">
    <property type="component" value="Unassembled WGS sequence"/>
</dbReference>
<evidence type="ECO:0000313" key="2">
    <source>
        <dbReference type="Proteomes" id="UP000249115"/>
    </source>
</evidence>
<accession>A0A2W7TB83</accession>
<dbReference type="AlphaFoldDB" id="A0A2W7TB83"/>
<comment type="caution">
    <text evidence="1">The sequence shown here is derived from an EMBL/GenBank/DDBJ whole genome shotgun (WGS) entry which is preliminary data.</text>
</comment>
<protein>
    <submittedName>
        <fullName evidence="1">Uncharacterized protein</fullName>
    </submittedName>
</protein>
<proteinExistence type="predicted"/>